<dbReference type="SUPFAM" id="SSF55785">
    <property type="entry name" value="PYP-like sensor domain (PAS domain)"/>
    <property type="match status" value="1"/>
</dbReference>
<evidence type="ECO:0000313" key="6">
    <source>
        <dbReference type="Proteomes" id="UP000054560"/>
    </source>
</evidence>
<evidence type="ECO:0000259" key="4">
    <source>
        <dbReference type="PROSITE" id="PS50112"/>
    </source>
</evidence>
<keyword evidence="6" id="KW-1185">Reference proteome</keyword>
<dbReference type="GO" id="GO:0046872">
    <property type="term" value="F:metal ion binding"/>
    <property type="evidence" value="ECO:0007669"/>
    <property type="project" value="UniProtKB-KW"/>
</dbReference>
<dbReference type="Proteomes" id="UP000054560">
    <property type="component" value="Unassembled WGS sequence"/>
</dbReference>
<dbReference type="EMBL" id="KQ246584">
    <property type="protein sequence ID" value="KNC72734.1"/>
    <property type="molecule type" value="Genomic_DNA"/>
</dbReference>
<evidence type="ECO:0000313" key="5">
    <source>
        <dbReference type="EMBL" id="KNC72734.1"/>
    </source>
</evidence>
<feature type="non-terminal residue" evidence="5">
    <location>
        <position position="77"/>
    </location>
</feature>
<accession>A0A0L0F7R9</accession>
<gene>
    <name evidence="5" type="ORF">SARC_14708</name>
</gene>
<dbReference type="AlphaFoldDB" id="A0A0L0F7R9"/>
<keyword evidence="3" id="KW-0539">Nucleus</keyword>
<protein>
    <recommendedName>
        <fullName evidence="4">PAS domain-containing protein</fullName>
    </recommendedName>
</protein>
<evidence type="ECO:0000256" key="3">
    <source>
        <dbReference type="ARBA" id="ARBA00023242"/>
    </source>
</evidence>
<keyword evidence="2" id="KW-0479">Metal-binding</keyword>
<comment type="subcellular location">
    <subcellularLocation>
        <location evidence="1">Nucleus</location>
    </subcellularLocation>
</comment>
<dbReference type="GeneID" id="25915212"/>
<dbReference type="RefSeq" id="XP_014146636.1">
    <property type="nucleotide sequence ID" value="XM_014291161.1"/>
</dbReference>
<evidence type="ECO:0000256" key="2">
    <source>
        <dbReference type="ARBA" id="ARBA00022723"/>
    </source>
</evidence>
<dbReference type="PROSITE" id="PS50112">
    <property type="entry name" value="PAS"/>
    <property type="match status" value="1"/>
</dbReference>
<feature type="domain" description="PAS" evidence="4">
    <location>
        <begin position="24"/>
        <end position="66"/>
    </location>
</feature>
<organism evidence="5 6">
    <name type="scientific">Sphaeroforma arctica JP610</name>
    <dbReference type="NCBI Taxonomy" id="667725"/>
    <lineage>
        <taxon>Eukaryota</taxon>
        <taxon>Ichthyosporea</taxon>
        <taxon>Ichthyophonida</taxon>
        <taxon>Sphaeroforma</taxon>
    </lineage>
</organism>
<dbReference type="InterPro" id="IPR000014">
    <property type="entry name" value="PAS"/>
</dbReference>
<dbReference type="GO" id="GO:0005634">
    <property type="term" value="C:nucleus"/>
    <property type="evidence" value="ECO:0007669"/>
    <property type="project" value="UniProtKB-SubCell"/>
</dbReference>
<dbReference type="InterPro" id="IPR035965">
    <property type="entry name" value="PAS-like_dom_sf"/>
</dbReference>
<sequence>MTVIDAYRRRILTFRRTLAMCDFPTLILRPSGRISIITDSLAEMVGYTREHVVGRLNIFDLLGDDSVLYFIQQVMMG</sequence>
<dbReference type="InterPro" id="IPR056751">
    <property type="entry name" value="PAS_13"/>
</dbReference>
<reference evidence="5 6" key="1">
    <citation type="submission" date="2011-02" db="EMBL/GenBank/DDBJ databases">
        <title>The Genome Sequence of Sphaeroforma arctica JP610.</title>
        <authorList>
            <consortium name="The Broad Institute Genome Sequencing Platform"/>
            <person name="Russ C."/>
            <person name="Cuomo C."/>
            <person name="Young S.K."/>
            <person name="Zeng Q."/>
            <person name="Gargeya S."/>
            <person name="Alvarado L."/>
            <person name="Berlin A."/>
            <person name="Chapman S.B."/>
            <person name="Chen Z."/>
            <person name="Freedman E."/>
            <person name="Gellesch M."/>
            <person name="Goldberg J."/>
            <person name="Griggs A."/>
            <person name="Gujja S."/>
            <person name="Heilman E."/>
            <person name="Heiman D."/>
            <person name="Howarth C."/>
            <person name="Mehta T."/>
            <person name="Neiman D."/>
            <person name="Pearson M."/>
            <person name="Roberts A."/>
            <person name="Saif S."/>
            <person name="Shea T."/>
            <person name="Shenoy N."/>
            <person name="Sisk P."/>
            <person name="Stolte C."/>
            <person name="Sykes S."/>
            <person name="White J."/>
            <person name="Yandava C."/>
            <person name="Burger G."/>
            <person name="Gray M.W."/>
            <person name="Holland P.W.H."/>
            <person name="King N."/>
            <person name="Lang F.B.F."/>
            <person name="Roger A.J."/>
            <person name="Ruiz-Trillo I."/>
            <person name="Haas B."/>
            <person name="Nusbaum C."/>
            <person name="Birren B."/>
        </authorList>
    </citation>
    <scope>NUCLEOTIDE SEQUENCE [LARGE SCALE GENOMIC DNA]</scope>
    <source>
        <strain evidence="5 6">JP610</strain>
    </source>
</reference>
<name>A0A0L0F7R9_9EUKA</name>
<dbReference type="Pfam" id="PF24990">
    <property type="entry name" value="PAS_13"/>
    <property type="match status" value="1"/>
</dbReference>
<evidence type="ECO:0000256" key="1">
    <source>
        <dbReference type="ARBA" id="ARBA00004123"/>
    </source>
</evidence>
<proteinExistence type="predicted"/>